<keyword evidence="4 6" id="KW-1133">Transmembrane helix</keyword>
<feature type="transmembrane region" description="Helical" evidence="6">
    <location>
        <begin position="89"/>
        <end position="109"/>
    </location>
</feature>
<sequence>MPSSTTTPSPSGSEAPFRKALPWVLFITSMFFLNQIARMLLSPLLVPLQDEFSLSHAATGGLLLFSAVGNALSIFCSGFVSSRMHHRRVIPLSVGCYGLALLMLSQAATATHLQIGFTLCGIAGGLYFPSGMAALGAVADRKHWGKSIAVHELAPNLAFILAPSMAEVAFLFTDWRGALQAMAALSLTGALLFLLFGRGGSFCGEPPGKNTLPALFRRGETWMFLALIGVAVAMEWAPFSVMTLFLVNSEGMSRADANTLIALTRLPTPLFALAGGWLTDVLGEKRILTYSFVGCSLSIMALAFAHGTLLAMVLFVQAALPPLMFPAIFKQFAVCFEPRERSLALSMTMPIVSLLAAGLIPAMIGLCGDLGSFGIGFFLLGVTGFLCLPVVYRFGARQAA</sequence>
<dbReference type="InterPro" id="IPR050189">
    <property type="entry name" value="MFS_Efflux_Transporters"/>
</dbReference>
<organism evidence="8 9">
    <name type="scientific">Desulfovibrio psychrotolerans</name>
    <dbReference type="NCBI Taxonomy" id="415242"/>
    <lineage>
        <taxon>Bacteria</taxon>
        <taxon>Pseudomonadati</taxon>
        <taxon>Thermodesulfobacteriota</taxon>
        <taxon>Desulfovibrionia</taxon>
        <taxon>Desulfovibrionales</taxon>
        <taxon>Desulfovibrionaceae</taxon>
        <taxon>Desulfovibrio</taxon>
    </lineage>
</organism>
<accession>A0A7J0BNR8</accession>
<evidence type="ECO:0000256" key="6">
    <source>
        <dbReference type="SAM" id="Phobius"/>
    </source>
</evidence>
<evidence type="ECO:0000256" key="1">
    <source>
        <dbReference type="ARBA" id="ARBA00004651"/>
    </source>
</evidence>
<dbReference type="Proteomes" id="UP000503820">
    <property type="component" value="Unassembled WGS sequence"/>
</dbReference>
<feature type="transmembrane region" description="Helical" evidence="6">
    <location>
        <begin position="222"/>
        <end position="247"/>
    </location>
</feature>
<proteinExistence type="predicted"/>
<dbReference type="InterPro" id="IPR011701">
    <property type="entry name" value="MFS"/>
</dbReference>
<reference evidence="8 9" key="1">
    <citation type="submission" date="2020-05" db="EMBL/GenBank/DDBJ databases">
        <title>Draft genome sequence of Desulfovibrio psychrotolerans JS1T.</title>
        <authorList>
            <person name="Ueno A."/>
            <person name="Tamazawa S."/>
            <person name="Tamamura S."/>
            <person name="Murakami T."/>
            <person name="Kiyama T."/>
            <person name="Inomata H."/>
            <person name="Amano Y."/>
            <person name="Miyakawa K."/>
            <person name="Tamaki H."/>
            <person name="Naganuma T."/>
            <person name="Kaneko K."/>
        </authorList>
    </citation>
    <scope>NUCLEOTIDE SEQUENCE [LARGE SCALE GENOMIC DNA]</scope>
    <source>
        <strain evidence="8 9">JS1</strain>
    </source>
</reference>
<feature type="transmembrane region" description="Helical" evidence="6">
    <location>
        <begin position="20"/>
        <end position="41"/>
    </location>
</feature>
<evidence type="ECO:0000313" key="8">
    <source>
        <dbReference type="EMBL" id="GFM35367.1"/>
    </source>
</evidence>
<protein>
    <submittedName>
        <fullName evidence="8">MFS transporter</fullName>
    </submittedName>
</protein>
<dbReference type="EMBL" id="BLVP01000001">
    <property type="protein sequence ID" value="GFM35367.1"/>
    <property type="molecule type" value="Genomic_DNA"/>
</dbReference>
<dbReference type="GO" id="GO:0022857">
    <property type="term" value="F:transmembrane transporter activity"/>
    <property type="evidence" value="ECO:0007669"/>
    <property type="project" value="InterPro"/>
</dbReference>
<dbReference type="InterPro" id="IPR020846">
    <property type="entry name" value="MFS_dom"/>
</dbReference>
<feature type="transmembrane region" description="Helical" evidence="6">
    <location>
        <begin position="178"/>
        <end position="201"/>
    </location>
</feature>
<evidence type="ECO:0000256" key="5">
    <source>
        <dbReference type="ARBA" id="ARBA00023136"/>
    </source>
</evidence>
<evidence type="ECO:0000259" key="7">
    <source>
        <dbReference type="PROSITE" id="PS50850"/>
    </source>
</evidence>
<dbReference type="PROSITE" id="PS50850">
    <property type="entry name" value="MFS"/>
    <property type="match status" value="1"/>
</dbReference>
<feature type="transmembrane region" description="Helical" evidence="6">
    <location>
        <begin position="115"/>
        <end position="138"/>
    </location>
</feature>
<name>A0A7J0BNR8_9BACT</name>
<dbReference type="InterPro" id="IPR036259">
    <property type="entry name" value="MFS_trans_sf"/>
</dbReference>
<keyword evidence="3 6" id="KW-0812">Transmembrane</keyword>
<feature type="transmembrane region" description="Helical" evidence="6">
    <location>
        <begin position="259"/>
        <end position="278"/>
    </location>
</feature>
<dbReference type="PANTHER" id="PTHR43124:SF3">
    <property type="entry name" value="CHLORAMPHENICOL EFFLUX PUMP RV0191"/>
    <property type="match status" value="1"/>
</dbReference>
<feature type="transmembrane region" description="Helical" evidence="6">
    <location>
        <begin position="370"/>
        <end position="392"/>
    </location>
</feature>
<evidence type="ECO:0000256" key="3">
    <source>
        <dbReference type="ARBA" id="ARBA00022692"/>
    </source>
</evidence>
<comment type="caution">
    <text evidence="8">The sequence shown here is derived from an EMBL/GenBank/DDBJ whole genome shotgun (WGS) entry which is preliminary data.</text>
</comment>
<feature type="transmembrane region" description="Helical" evidence="6">
    <location>
        <begin position="341"/>
        <end position="364"/>
    </location>
</feature>
<feature type="transmembrane region" description="Helical" evidence="6">
    <location>
        <begin position="287"/>
        <end position="305"/>
    </location>
</feature>
<evidence type="ECO:0000256" key="4">
    <source>
        <dbReference type="ARBA" id="ARBA00022989"/>
    </source>
</evidence>
<dbReference type="Gene3D" id="1.20.1250.20">
    <property type="entry name" value="MFS general substrate transporter like domains"/>
    <property type="match status" value="2"/>
</dbReference>
<keyword evidence="9" id="KW-1185">Reference proteome</keyword>
<keyword evidence="2" id="KW-1003">Cell membrane</keyword>
<feature type="transmembrane region" description="Helical" evidence="6">
    <location>
        <begin position="150"/>
        <end position="172"/>
    </location>
</feature>
<dbReference type="AlphaFoldDB" id="A0A7J0BNR8"/>
<feature type="transmembrane region" description="Helical" evidence="6">
    <location>
        <begin position="61"/>
        <end position="82"/>
    </location>
</feature>
<evidence type="ECO:0000313" key="9">
    <source>
        <dbReference type="Proteomes" id="UP000503820"/>
    </source>
</evidence>
<gene>
    <name evidence="8" type="ORF">DSM19430T_00510</name>
</gene>
<comment type="subcellular location">
    <subcellularLocation>
        <location evidence="1">Cell membrane</location>
        <topology evidence="1">Multi-pass membrane protein</topology>
    </subcellularLocation>
</comment>
<keyword evidence="5 6" id="KW-0472">Membrane</keyword>
<feature type="domain" description="Major facilitator superfamily (MFS) profile" evidence="7">
    <location>
        <begin position="23"/>
        <end position="399"/>
    </location>
</feature>
<feature type="transmembrane region" description="Helical" evidence="6">
    <location>
        <begin position="311"/>
        <end position="329"/>
    </location>
</feature>
<dbReference type="RefSeq" id="WP_174408096.1">
    <property type="nucleotide sequence ID" value="NZ_BLVP01000001.1"/>
</dbReference>
<dbReference type="PANTHER" id="PTHR43124">
    <property type="entry name" value="PURINE EFFLUX PUMP PBUE"/>
    <property type="match status" value="1"/>
</dbReference>
<evidence type="ECO:0000256" key="2">
    <source>
        <dbReference type="ARBA" id="ARBA00022475"/>
    </source>
</evidence>
<dbReference type="SUPFAM" id="SSF103473">
    <property type="entry name" value="MFS general substrate transporter"/>
    <property type="match status" value="1"/>
</dbReference>
<dbReference type="GO" id="GO:0005886">
    <property type="term" value="C:plasma membrane"/>
    <property type="evidence" value="ECO:0007669"/>
    <property type="project" value="UniProtKB-SubCell"/>
</dbReference>
<dbReference type="Pfam" id="PF07690">
    <property type="entry name" value="MFS_1"/>
    <property type="match status" value="1"/>
</dbReference>